<sequence>METIQAEVVANGKPRLPSVEVVSKALSHASSNSTFLKNAGIASPSRCRLSSEASLHEELDAERQRSSVLHQQVEELQGTMLIYRGRVMHYRGRLKQHIKR</sequence>
<reference evidence="2" key="1">
    <citation type="journal article" date="2019" name="Nat. Commun.">
        <title>The genome of broomcorn millet.</title>
        <authorList>
            <person name="Zou C."/>
            <person name="Miki D."/>
            <person name="Li D."/>
            <person name="Tang Q."/>
            <person name="Xiao L."/>
            <person name="Rajput S."/>
            <person name="Deng P."/>
            <person name="Jia W."/>
            <person name="Huang R."/>
            <person name="Zhang M."/>
            <person name="Sun Y."/>
            <person name="Hu J."/>
            <person name="Fu X."/>
            <person name="Schnable P.S."/>
            <person name="Li F."/>
            <person name="Zhang H."/>
            <person name="Feng B."/>
            <person name="Zhu X."/>
            <person name="Liu R."/>
            <person name="Schnable J.C."/>
            <person name="Zhu J.-K."/>
            <person name="Zhang H."/>
        </authorList>
    </citation>
    <scope>NUCLEOTIDE SEQUENCE [LARGE SCALE GENOMIC DNA]</scope>
</reference>
<accession>A0A3L6PBL8</accession>
<gene>
    <name evidence="1" type="ORF">C2845_PMPSC055845</name>
</gene>
<proteinExistence type="predicted"/>
<keyword evidence="2" id="KW-1185">Reference proteome</keyword>
<evidence type="ECO:0000313" key="2">
    <source>
        <dbReference type="Proteomes" id="UP000275267"/>
    </source>
</evidence>
<evidence type="ECO:0000313" key="1">
    <source>
        <dbReference type="EMBL" id="RLM48652.1"/>
    </source>
</evidence>
<dbReference type="EMBL" id="PQIB02000784">
    <property type="protein sequence ID" value="RLM48652.1"/>
    <property type="molecule type" value="Genomic_DNA"/>
</dbReference>
<comment type="caution">
    <text evidence="1">The sequence shown here is derived from an EMBL/GenBank/DDBJ whole genome shotgun (WGS) entry which is preliminary data.</text>
</comment>
<name>A0A3L6PBL8_PANMI</name>
<dbReference type="OrthoDB" id="695057at2759"/>
<protein>
    <submittedName>
        <fullName evidence="1">Uncharacterized protein</fullName>
    </submittedName>
</protein>
<organism evidence="1 2">
    <name type="scientific">Panicum miliaceum</name>
    <name type="common">Proso millet</name>
    <name type="synonym">Broomcorn millet</name>
    <dbReference type="NCBI Taxonomy" id="4540"/>
    <lineage>
        <taxon>Eukaryota</taxon>
        <taxon>Viridiplantae</taxon>
        <taxon>Streptophyta</taxon>
        <taxon>Embryophyta</taxon>
        <taxon>Tracheophyta</taxon>
        <taxon>Spermatophyta</taxon>
        <taxon>Magnoliopsida</taxon>
        <taxon>Liliopsida</taxon>
        <taxon>Poales</taxon>
        <taxon>Poaceae</taxon>
        <taxon>PACMAD clade</taxon>
        <taxon>Panicoideae</taxon>
        <taxon>Panicodae</taxon>
        <taxon>Paniceae</taxon>
        <taxon>Panicinae</taxon>
        <taxon>Panicum</taxon>
        <taxon>Panicum sect. Panicum</taxon>
    </lineage>
</organism>
<dbReference type="AlphaFoldDB" id="A0A3L6PBL8"/>
<dbReference type="Proteomes" id="UP000275267">
    <property type="component" value="Unassembled WGS sequence"/>
</dbReference>